<dbReference type="GO" id="GO:0005886">
    <property type="term" value="C:plasma membrane"/>
    <property type="evidence" value="ECO:0007669"/>
    <property type="project" value="UniProtKB-SubCell"/>
</dbReference>
<gene>
    <name evidence="7" type="ORF">A8806_10553</name>
</gene>
<evidence type="ECO:0000259" key="6">
    <source>
        <dbReference type="PROSITE" id="PS50929"/>
    </source>
</evidence>
<dbReference type="Proteomes" id="UP000245845">
    <property type="component" value="Unassembled WGS sequence"/>
</dbReference>
<comment type="caution">
    <text evidence="7">The sequence shown here is derived from an EMBL/GenBank/DDBJ whole genome shotgun (WGS) entry which is preliminary data.</text>
</comment>
<dbReference type="EMBL" id="QGDL01000005">
    <property type="protein sequence ID" value="PWJ29753.1"/>
    <property type="molecule type" value="Genomic_DNA"/>
</dbReference>
<proteinExistence type="predicted"/>
<feature type="domain" description="ABC transmembrane type-1" evidence="6">
    <location>
        <begin position="28"/>
        <end position="133"/>
    </location>
</feature>
<dbReference type="InterPro" id="IPR011527">
    <property type="entry name" value="ABC1_TM_dom"/>
</dbReference>
<dbReference type="GO" id="GO:0005524">
    <property type="term" value="F:ATP binding"/>
    <property type="evidence" value="ECO:0007669"/>
    <property type="project" value="UniProtKB-KW"/>
</dbReference>
<keyword evidence="3 5" id="KW-1133">Transmembrane helix</keyword>
<evidence type="ECO:0000313" key="8">
    <source>
        <dbReference type="Proteomes" id="UP000245845"/>
    </source>
</evidence>
<organism evidence="7 8">
    <name type="scientific">Faecalicatena orotica</name>
    <dbReference type="NCBI Taxonomy" id="1544"/>
    <lineage>
        <taxon>Bacteria</taxon>
        <taxon>Bacillati</taxon>
        <taxon>Bacillota</taxon>
        <taxon>Clostridia</taxon>
        <taxon>Lachnospirales</taxon>
        <taxon>Lachnospiraceae</taxon>
        <taxon>Faecalicatena</taxon>
    </lineage>
</organism>
<protein>
    <submittedName>
        <fullName evidence="7">ATP-binding cassette subfamily B protein</fullName>
    </submittedName>
</protein>
<dbReference type="AlphaFoldDB" id="A0A2Y9C516"/>
<name>A0A2Y9C516_9FIRM</name>
<evidence type="ECO:0000256" key="1">
    <source>
        <dbReference type="ARBA" id="ARBA00004651"/>
    </source>
</evidence>
<evidence type="ECO:0000313" key="7">
    <source>
        <dbReference type="EMBL" id="PWJ29753.1"/>
    </source>
</evidence>
<dbReference type="InterPro" id="IPR036640">
    <property type="entry name" value="ABC1_TM_sf"/>
</dbReference>
<dbReference type="Gene3D" id="1.20.1560.10">
    <property type="entry name" value="ABC transporter type 1, transmembrane domain"/>
    <property type="match status" value="1"/>
</dbReference>
<dbReference type="GO" id="GO:0140359">
    <property type="term" value="F:ABC-type transporter activity"/>
    <property type="evidence" value="ECO:0007669"/>
    <property type="project" value="InterPro"/>
</dbReference>
<reference evidence="7 8" key="1">
    <citation type="submission" date="2018-05" db="EMBL/GenBank/DDBJ databases">
        <title>The Hungate 1000. A catalogue of reference genomes from the rumen microbiome.</title>
        <authorList>
            <person name="Kelly W."/>
        </authorList>
    </citation>
    <scope>NUCLEOTIDE SEQUENCE [LARGE SCALE GENOMIC DNA]</scope>
    <source>
        <strain evidence="7 8">NLAE-zl-C242</strain>
    </source>
</reference>
<accession>A0A2Y9C516</accession>
<keyword evidence="8" id="KW-1185">Reference proteome</keyword>
<evidence type="ECO:0000256" key="5">
    <source>
        <dbReference type="SAM" id="Phobius"/>
    </source>
</evidence>
<evidence type="ECO:0000256" key="4">
    <source>
        <dbReference type="ARBA" id="ARBA00023136"/>
    </source>
</evidence>
<feature type="transmembrane region" description="Helical" evidence="5">
    <location>
        <begin position="76"/>
        <end position="96"/>
    </location>
</feature>
<evidence type="ECO:0000256" key="3">
    <source>
        <dbReference type="ARBA" id="ARBA00022989"/>
    </source>
</evidence>
<dbReference type="SUPFAM" id="SSF90123">
    <property type="entry name" value="ABC transporter transmembrane region"/>
    <property type="match status" value="1"/>
</dbReference>
<dbReference type="PROSITE" id="PS50929">
    <property type="entry name" value="ABC_TM1F"/>
    <property type="match status" value="1"/>
</dbReference>
<keyword evidence="2 5" id="KW-0812">Transmembrane</keyword>
<keyword evidence="7" id="KW-0547">Nucleotide-binding</keyword>
<keyword evidence="7" id="KW-0067">ATP-binding</keyword>
<evidence type="ECO:0000256" key="2">
    <source>
        <dbReference type="ARBA" id="ARBA00022692"/>
    </source>
</evidence>
<dbReference type="Pfam" id="PF00664">
    <property type="entry name" value="ABC_membrane"/>
    <property type="match status" value="1"/>
</dbReference>
<comment type="subcellular location">
    <subcellularLocation>
        <location evidence="1">Cell membrane</location>
        <topology evidence="1">Multi-pass membrane protein</topology>
    </subcellularLocation>
</comment>
<dbReference type="RefSeq" id="WP_242996016.1">
    <property type="nucleotide sequence ID" value="NZ_BAAACK010000018.1"/>
</dbReference>
<feature type="transmembrane region" description="Helical" evidence="5">
    <location>
        <begin position="102"/>
        <end position="119"/>
    </location>
</feature>
<sequence>MVKTRCLSSEYLAPPKKGAPQLRCRRHNGLTFSLYRKAYWKMDNLNIGYYDEKGSAEIANTISSDISNMASAADQITTFSISSILQIVGGIVGLSILDWKLALMITLLIPVKFLVVLYFSRKRIQILKNCREG</sequence>
<keyword evidence="4 5" id="KW-0472">Membrane</keyword>